<dbReference type="InterPro" id="IPR051677">
    <property type="entry name" value="AfsR-DnrI-RedD_regulator"/>
</dbReference>
<dbReference type="RefSeq" id="WP_179667438.1">
    <property type="nucleotide sequence ID" value="NZ_JACCFP010000001.1"/>
</dbReference>
<sequence length="1059" mass="111679">MLLVGVLGPASVIPAEGEPVEIAARRQAEVLAVLAAHRGRQVSAETIADLVWRGAPPSSAAVTLQGYVSRLRQVLEPDRALRGAGTALVTTGDGYRLGLETDVDRFEAAVAEAREIARERPLAAAELLARALDLWRGPAYADVRDLADLAPEVERVDEMHAVAQELRGQALLDAGKDAEVVPELRRMVVEHPLRERTHALLAIALFRSGRQADALAVLRELRERLVDELGVDPGPDIAELEQRLLKQDPGLMPRRPVGAATTSAADGFAGREAELAALDAAFRRAADGQLATAVVRGEPGIGKTTLVQRFTTGAPRAAGADVRWGRCPAAAGAPAYWPWVQVLGGLPDVDGDRESARFALGLDLARRLEELAGERGGVVVLDDAQWADADSLVVLEVALEALASARLLLVLTARDEEPRAPEELDRVLGALARRPGHLDLRLAGLTADEAAGLLVGTAPEQAQRLVERAGGNPFFLRSLAALDAGAGVPDSVRDTVRRRIGALPAGGAELMDVLALASRDVPLAVVASAVGLSLDGLEEPLAAALRAGLLEEPGPGRLRVAHDIVRESVESALTPVARRDLHRRLADAFASLGLDAGAVVAEHRLAAASGERDDVAARAALAAASDALASAALGEARDLARRGLAATEESEIRSGLLRVAGVAARRLGHLEESERDFRAAAEIARADDDWVRFAEIALESAPGGVGGFWALFALPFLGASPLLSEALARLDDVPAALSARLLAASATLDAGNGTPGARELAERALTEADGDRDARARALIAWVIATWTPDQAEARLAAIEELLTLAAHDAALEATAHHLHRSVLLELGRTADHARAVRAFDAVVARERDPDLQLLDTWWQVGRLVSCGDRDRARQLAAEAEWASTTVSPLAAAVDRASRATIDGIAAWHDGRLIDAVPEAMDLAADVDPDFLLVVALAHAEAGNREVAIPAIDRLLAAPAEGHRLVPRTLMLSEALVALGDGERLAGLVPVLRSWGDRIVVQLPGDICMGPAALYLGSALAVVGERAEARRLLEQAVTQAEAVGVTPYAERARRRLAAL</sequence>
<dbReference type="InterPro" id="IPR016032">
    <property type="entry name" value="Sig_transdc_resp-reg_C-effctor"/>
</dbReference>
<dbReference type="InterPro" id="IPR027417">
    <property type="entry name" value="P-loop_NTPase"/>
</dbReference>
<feature type="DNA-binding region" description="OmpR/PhoB-type" evidence="5">
    <location>
        <begin position="1"/>
        <end position="99"/>
    </location>
</feature>
<keyword evidence="8" id="KW-1185">Reference proteome</keyword>
<dbReference type="SUPFAM" id="SSF52540">
    <property type="entry name" value="P-loop containing nucleoside triphosphate hydrolases"/>
    <property type="match status" value="1"/>
</dbReference>
<keyword evidence="3 5" id="KW-0238">DNA-binding</keyword>
<dbReference type="InterPro" id="IPR011990">
    <property type="entry name" value="TPR-like_helical_dom_sf"/>
</dbReference>
<evidence type="ECO:0000313" key="8">
    <source>
        <dbReference type="Proteomes" id="UP000530424"/>
    </source>
</evidence>
<feature type="domain" description="OmpR/PhoB-type" evidence="6">
    <location>
        <begin position="1"/>
        <end position="99"/>
    </location>
</feature>
<dbReference type="InterPro" id="IPR005158">
    <property type="entry name" value="BTAD"/>
</dbReference>
<name>A0A853C0X1_9ACTN</name>
<dbReference type="AlphaFoldDB" id="A0A853C0X1"/>
<dbReference type="PANTHER" id="PTHR35807:SF1">
    <property type="entry name" value="TRANSCRIPTIONAL REGULATOR REDD"/>
    <property type="match status" value="1"/>
</dbReference>
<dbReference type="Proteomes" id="UP000530424">
    <property type="component" value="Unassembled WGS sequence"/>
</dbReference>
<dbReference type="Gene3D" id="1.10.10.10">
    <property type="entry name" value="Winged helix-like DNA-binding domain superfamily/Winged helix DNA-binding domain"/>
    <property type="match status" value="1"/>
</dbReference>
<organism evidence="7 8">
    <name type="scientific">Nocardioides thalensis</name>
    <dbReference type="NCBI Taxonomy" id="1914755"/>
    <lineage>
        <taxon>Bacteria</taxon>
        <taxon>Bacillati</taxon>
        <taxon>Actinomycetota</taxon>
        <taxon>Actinomycetes</taxon>
        <taxon>Propionibacteriales</taxon>
        <taxon>Nocardioidaceae</taxon>
        <taxon>Nocardioides</taxon>
    </lineage>
</organism>
<dbReference type="GO" id="GO:0003677">
    <property type="term" value="F:DNA binding"/>
    <property type="evidence" value="ECO:0007669"/>
    <property type="project" value="UniProtKB-UniRule"/>
</dbReference>
<comment type="caution">
    <text evidence="7">The sequence shown here is derived from an EMBL/GenBank/DDBJ whole genome shotgun (WGS) entry which is preliminary data.</text>
</comment>
<dbReference type="Pfam" id="PF00486">
    <property type="entry name" value="Trans_reg_C"/>
    <property type="match status" value="1"/>
</dbReference>
<dbReference type="Pfam" id="PF03704">
    <property type="entry name" value="BTAD"/>
    <property type="match status" value="1"/>
</dbReference>
<evidence type="ECO:0000313" key="7">
    <source>
        <dbReference type="EMBL" id="NYJ00904.1"/>
    </source>
</evidence>
<proteinExistence type="inferred from homology"/>
<gene>
    <name evidence="7" type="ORF">HNR19_001602</name>
</gene>
<dbReference type="InterPro" id="IPR036388">
    <property type="entry name" value="WH-like_DNA-bd_sf"/>
</dbReference>
<dbReference type="Gene3D" id="3.40.50.300">
    <property type="entry name" value="P-loop containing nucleotide triphosphate hydrolases"/>
    <property type="match status" value="1"/>
</dbReference>
<keyword evidence="4" id="KW-0804">Transcription</keyword>
<protein>
    <submittedName>
        <fullName evidence="7">DNA-binding SARP family transcriptional activator</fullName>
    </submittedName>
</protein>
<evidence type="ECO:0000256" key="5">
    <source>
        <dbReference type="PROSITE-ProRule" id="PRU01091"/>
    </source>
</evidence>
<dbReference type="SUPFAM" id="SSF48452">
    <property type="entry name" value="TPR-like"/>
    <property type="match status" value="1"/>
</dbReference>
<dbReference type="InterPro" id="IPR041664">
    <property type="entry name" value="AAA_16"/>
</dbReference>
<accession>A0A853C0X1</accession>
<reference evidence="7 8" key="1">
    <citation type="submission" date="2020-07" db="EMBL/GenBank/DDBJ databases">
        <title>Sequencing the genomes of 1000 actinobacteria strains.</title>
        <authorList>
            <person name="Klenk H.-P."/>
        </authorList>
    </citation>
    <scope>NUCLEOTIDE SEQUENCE [LARGE SCALE GENOMIC DNA]</scope>
    <source>
        <strain evidence="7 8">DSM 103833</strain>
    </source>
</reference>
<dbReference type="SUPFAM" id="SSF46894">
    <property type="entry name" value="C-terminal effector domain of the bipartite response regulators"/>
    <property type="match status" value="1"/>
</dbReference>
<evidence type="ECO:0000256" key="3">
    <source>
        <dbReference type="ARBA" id="ARBA00023125"/>
    </source>
</evidence>
<evidence type="ECO:0000256" key="2">
    <source>
        <dbReference type="ARBA" id="ARBA00023015"/>
    </source>
</evidence>
<evidence type="ECO:0000256" key="1">
    <source>
        <dbReference type="ARBA" id="ARBA00005820"/>
    </source>
</evidence>
<dbReference type="CDD" id="cd15831">
    <property type="entry name" value="BTAD"/>
    <property type="match status" value="1"/>
</dbReference>
<comment type="similarity">
    <text evidence="1">Belongs to the AfsR/DnrI/RedD regulatory family.</text>
</comment>
<dbReference type="PROSITE" id="PS51755">
    <property type="entry name" value="OMPR_PHOB"/>
    <property type="match status" value="1"/>
</dbReference>
<dbReference type="GO" id="GO:0000160">
    <property type="term" value="P:phosphorelay signal transduction system"/>
    <property type="evidence" value="ECO:0007669"/>
    <property type="project" value="InterPro"/>
</dbReference>
<dbReference type="InterPro" id="IPR001867">
    <property type="entry name" value="OmpR/PhoB-type_DNA-bd"/>
</dbReference>
<dbReference type="SMART" id="SM01043">
    <property type="entry name" value="BTAD"/>
    <property type="match status" value="1"/>
</dbReference>
<dbReference type="Pfam" id="PF13191">
    <property type="entry name" value="AAA_16"/>
    <property type="match status" value="1"/>
</dbReference>
<keyword evidence="2" id="KW-0805">Transcription regulation</keyword>
<dbReference type="PANTHER" id="PTHR35807">
    <property type="entry name" value="TRANSCRIPTIONAL REGULATOR REDD-RELATED"/>
    <property type="match status" value="1"/>
</dbReference>
<dbReference type="EMBL" id="JACCFP010000001">
    <property type="protein sequence ID" value="NYJ00904.1"/>
    <property type="molecule type" value="Genomic_DNA"/>
</dbReference>
<dbReference type="Gene3D" id="1.25.40.10">
    <property type="entry name" value="Tetratricopeptide repeat domain"/>
    <property type="match status" value="1"/>
</dbReference>
<dbReference type="GO" id="GO:0006355">
    <property type="term" value="P:regulation of DNA-templated transcription"/>
    <property type="evidence" value="ECO:0007669"/>
    <property type="project" value="InterPro"/>
</dbReference>
<evidence type="ECO:0000259" key="6">
    <source>
        <dbReference type="PROSITE" id="PS51755"/>
    </source>
</evidence>
<dbReference type="SMART" id="SM00862">
    <property type="entry name" value="Trans_reg_C"/>
    <property type="match status" value="1"/>
</dbReference>
<evidence type="ECO:0000256" key="4">
    <source>
        <dbReference type="ARBA" id="ARBA00023163"/>
    </source>
</evidence>